<dbReference type="EMBL" id="CP021235">
    <property type="protein sequence ID" value="ARS35879.1"/>
    <property type="molecule type" value="Genomic_DNA"/>
</dbReference>
<dbReference type="PANTHER" id="PTHR43792:SF1">
    <property type="entry name" value="N-ACETYLTRANSFERASE DOMAIN-CONTAINING PROTEIN"/>
    <property type="match status" value="1"/>
</dbReference>
<accession>A0A1X9YSL0</accession>
<dbReference type="KEGG" id="pact:CA264_10770"/>
<dbReference type="RefSeq" id="WP_025607058.1">
    <property type="nucleotide sequence ID" value="NZ_CP021235.1"/>
</dbReference>
<dbReference type="InterPro" id="IPR000182">
    <property type="entry name" value="GNAT_dom"/>
</dbReference>
<proteinExistence type="predicted"/>
<name>A0A1X9YSL0_9BACT</name>
<dbReference type="GO" id="GO:0016747">
    <property type="term" value="F:acyltransferase activity, transferring groups other than amino-acyl groups"/>
    <property type="evidence" value="ECO:0007669"/>
    <property type="project" value="InterPro"/>
</dbReference>
<dbReference type="OrthoDB" id="9798081at2"/>
<evidence type="ECO:0000313" key="3">
    <source>
        <dbReference type="Proteomes" id="UP000266292"/>
    </source>
</evidence>
<dbReference type="Proteomes" id="UP000266292">
    <property type="component" value="Chromosome"/>
</dbReference>
<keyword evidence="3" id="KW-1185">Reference proteome</keyword>
<dbReference type="PROSITE" id="PS51186">
    <property type="entry name" value="GNAT"/>
    <property type="match status" value="1"/>
</dbReference>
<evidence type="ECO:0000259" key="1">
    <source>
        <dbReference type="PROSITE" id="PS51186"/>
    </source>
</evidence>
<dbReference type="AlphaFoldDB" id="A0A1X9YSL0"/>
<dbReference type="SUPFAM" id="SSF55729">
    <property type="entry name" value="Acyl-CoA N-acyltransferases (Nat)"/>
    <property type="match status" value="1"/>
</dbReference>
<dbReference type="STRING" id="709015.GCA_000472485_02173"/>
<sequence>MPPYKTFETERLYLRPTSYEDAAFIFELMNTPQWLRYIGDRNVTSVEAAKEHIKRNMIPQLERLGYSNYTVMTKADGRKVGACGLYDRKGLEGIDIGFAFLPQYAGQGYGFEAADELKKAAFGCFGLKELNAITTKENTASQKLLEKLGLRFSKLVRLADDAEELLLYQLSTRADKAETPV</sequence>
<dbReference type="Gene3D" id="3.40.630.30">
    <property type="match status" value="1"/>
</dbReference>
<gene>
    <name evidence="2" type="ORF">CA264_10770</name>
</gene>
<reference evidence="3" key="1">
    <citation type="submission" date="2017-05" db="EMBL/GenBank/DDBJ databases">
        <authorList>
            <person name="Ray J."/>
            <person name="Price M."/>
            <person name="Deutschbauer A."/>
        </authorList>
    </citation>
    <scope>NUCLEOTIDE SEQUENCE [LARGE SCALE GENOMIC DNA]</scope>
    <source>
        <strain evidence="3">DSM 19842</strain>
    </source>
</reference>
<evidence type="ECO:0000313" key="2">
    <source>
        <dbReference type="EMBL" id="ARS35879.1"/>
    </source>
</evidence>
<feature type="domain" description="N-acetyltransferase" evidence="1">
    <location>
        <begin position="12"/>
        <end position="173"/>
    </location>
</feature>
<dbReference type="InterPro" id="IPR016181">
    <property type="entry name" value="Acyl_CoA_acyltransferase"/>
</dbReference>
<dbReference type="PANTHER" id="PTHR43792">
    <property type="entry name" value="GNAT FAMILY, PUTATIVE (AFU_ORTHOLOGUE AFUA_3G00765)-RELATED-RELATED"/>
    <property type="match status" value="1"/>
</dbReference>
<organism evidence="2 3">
    <name type="scientific">Pontibacter actiniarum</name>
    <dbReference type="NCBI Taxonomy" id="323450"/>
    <lineage>
        <taxon>Bacteria</taxon>
        <taxon>Pseudomonadati</taxon>
        <taxon>Bacteroidota</taxon>
        <taxon>Cytophagia</taxon>
        <taxon>Cytophagales</taxon>
        <taxon>Hymenobacteraceae</taxon>
        <taxon>Pontibacter</taxon>
    </lineage>
</organism>
<keyword evidence="2" id="KW-0808">Transferase</keyword>
<dbReference type="Pfam" id="PF13302">
    <property type="entry name" value="Acetyltransf_3"/>
    <property type="match status" value="1"/>
</dbReference>
<protein>
    <submittedName>
        <fullName evidence="2">N-acetyltransferase</fullName>
    </submittedName>
</protein>
<dbReference type="InterPro" id="IPR051531">
    <property type="entry name" value="N-acetyltransferase"/>
</dbReference>